<evidence type="ECO:0000313" key="2">
    <source>
        <dbReference type="Proteomes" id="UP000227088"/>
    </source>
</evidence>
<sequence length="154" mass="17782">VEGFLQWEDDVFDNLKSRGLIGSNIRHAIAQDAKVFSLSVGLGGFLEREVLDLDTYEQESKLWRINSFAVYKHNINDHIGINATFYYQPNTSDFTDYRTYMTSALLVKLTDTLDLKLQYQMTRDSQPAKNLEATPPIDNHEVNTSYQTSLVYRF</sequence>
<proteinExistence type="predicted"/>
<feature type="non-terminal residue" evidence="1">
    <location>
        <position position="1"/>
    </location>
</feature>
<accession>A0A1Y5HVE1</accession>
<dbReference type="AlphaFoldDB" id="A0A1Y5HVE1"/>
<protein>
    <recommendedName>
        <fullName evidence="3">DUF481 domain-containing protein</fullName>
    </recommendedName>
</protein>
<dbReference type="EMBL" id="MABE01000101">
    <property type="protein sequence ID" value="OUS41278.1"/>
    <property type="molecule type" value="Genomic_DNA"/>
</dbReference>
<reference evidence="2" key="1">
    <citation type="journal article" date="2017" name="Proc. Natl. Acad. Sci. U.S.A.">
        <title>Simulation of Deepwater Horizon oil plume reveals substrate specialization within a complex community of hydrocarbon degraders.</title>
        <authorList>
            <person name="Hu P."/>
            <person name="Dubinsky E.A."/>
            <person name="Probst A.J."/>
            <person name="Wang J."/>
            <person name="Sieber C.M.K."/>
            <person name="Tom L.M."/>
            <person name="Gardinali P."/>
            <person name="Banfield J.F."/>
            <person name="Atlas R.M."/>
            <person name="Andersen G.L."/>
        </authorList>
    </citation>
    <scope>NUCLEOTIDE SEQUENCE [LARGE SCALE GENOMIC DNA]</scope>
</reference>
<name>A0A1Y5HVE1_OLEAN</name>
<dbReference type="Pfam" id="PF04338">
    <property type="entry name" value="DUF481"/>
    <property type="match status" value="1"/>
</dbReference>
<comment type="caution">
    <text evidence="1">The sequence shown here is derived from an EMBL/GenBank/DDBJ whole genome shotgun (WGS) entry which is preliminary data.</text>
</comment>
<dbReference type="InterPro" id="IPR007433">
    <property type="entry name" value="DUF481"/>
</dbReference>
<evidence type="ECO:0000313" key="1">
    <source>
        <dbReference type="EMBL" id="OUS41278.1"/>
    </source>
</evidence>
<gene>
    <name evidence="1" type="ORF">A9R00_01750</name>
</gene>
<dbReference type="Proteomes" id="UP000227088">
    <property type="component" value="Unassembled WGS sequence"/>
</dbReference>
<organism evidence="1 2">
    <name type="scientific">Oleispira antarctica</name>
    <dbReference type="NCBI Taxonomy" id="188908"/>
    <lineage>
        <taxon>Bacteria</taxon>
        <taxon>Pseudomonadati</taxon>
        <taxon>Pseudomonadota</taxon>
        <taxon>Gammaproteobacteria</taxon>
        <taxon>Oceanospirillales</taxon>
        <taxon>Oceanospirillaceae</taxon>
        <taxon>Oleispira</taxon>
    </lineage>
</organism>
<evidence type="ECO:0008006" key="3">
    <source>
        <dbReference type="Google" id="ProtNLM"/>
    </source>
</evidence>